<organism evidence="1 2">
    <name type="scientific">Pistacia integerrima</name>
    <dbReference type="NCBI Taxonomy" id="434235"/>
    <lineage>
        <taxon>Eukaryota</taxon>
        <taxon>Viridiplantae</taxon>
        <taxon>Streptophyta</taxon>
        <taxon>Embryophyta</taxon>
        <taxon>Tracheophyta</taxon>
        <taxon>Spermatophyta</taxon>
        <taxon>Magnoliopsida</taxon>
        <taxon>eudicotyledons</taxon>
        <taxon>Gunneridae</taxon>
        <taxon>Pentapetalae</taxon>
        <taxon>rosids</taxon>
        <taxon>malvids</taxon>
        <taxon>Sapindales</taxon>
        <taxon>Anacardiaceae</taxon>
        <taxon>Pistacia</taxon>
    </lineage>
</organism>
<proteinExistence type="predicted"/>
<name>A0ACC0Z9V2_9ROSI</name>
<evidence type="ECO:0000313" key="2">
    <source>
        <dbReference type="Proteomes" id="UP001163603"/>
    </source>
</evidence>
<evidence type="ECO:0000313" key="1">
    <source>
        <dbReference type="EMBL" id="KAJ0048361.1"/>
    </source>
</evidence>
<keyword evidence="2" id="KW-1185">Reference proteome</keyword>
<reference evidence="2" key="1">
    <citation type="journal article" date="2023" name="G3 (Bethesda)">
        <title>Genome assembly and association tests identify interacting loci associated with vigor, precocity, and sex in interspecific pistachio rootstocks.</title>
        <authorList>
            <person name="Palmer W."/>
            <person name="Jacygrad E."/>
            <person name="Sagayaradj S."/>
            <person name="Cavanaugh K."/>
            <person name="Han R."/>
            <person name="Bertier L."/>
            <person name="Beede B."/>
            <person name="Kafkas S."/>
            <person name="Golino D."/>
            <person name="Preece J."/>
            <person name="Michelmore R."/>
        </authorList>
    </citation>
    <scope>NUCLEOTIDE SEQUENCE [LARGE SCALE GENOMIC DNA]</scope>
</reference>
<protein>
    <submittedName>
        <fullName evidence="1">Uncharacterized protein</fullName>
    </submittedName>
</protein>
<gene>
    <name evidence="1" type="ORF">Pint_15432</name>
</gene>
<accession>A0ACC0Z9V2</accession>
<dbReference type="Proteomes" id="UP001163603">
    <property type="component" value="Chromosome 2"/>
</dbReference>
<comment type="caution">
    <text evidence="1">The sequence shown here is derived from an EMBL/GenBank/DDBJ whole genome shotgun (WGS) entry which is preliminary data.</text>
</comment>
<dbReference type="EMBL" id="CM047737">
    <property type="protein sequence ID" value="KAJ0048361.1"/>
    <property type="molecule type" value="Genomic_DNA"/>
</dbReference>
<sequence length="121" mass="13703">MEGRSEYKKGLWTVEEDKILTDYIRVHGKGKWNRVAKVTESRESSSVPSESNSRPPPNCNGGAVGFEVNGSGSLSTMDFYSPQEQQLWSSDEFDHNSFWLSIIDDLNLQVPNLMELTLDFI</sequence>